<feature type="region of interest" description="Disordered" evidence="1">
    <location>
        <begin position="19"/>
        <end position="54"/>
    </location>
</feature>
<dbReference type="AlphaFoldDB" id="A0AAW0NCW8"/>
<protein>
    <submittedName>
        <fullName evidence="2">Uncharacterized protein</fullName>
    </submittedName>
</protein>
<reference evidence="3" key="1">
    <citation type="submission" date="2024-04" db="EMBL/GenBank/DDBJ databases">
        <title>Salinicola lusitanus LLJ914,a marine bacterium isolated from the Okinawa Trough.</title>
        <authorList>
            <person name="Li J."/>
        </authorList>
    </citation>
    <scope>NUCLEOTIDE SEQUENCE [LARGE SCALE GENOMIC DNA]</scope>
</reference>
<organism evidence="2 3">
    <name type="scientific">Mugilogobius chulae</name>
    <name type="common">yellowstripe goby</name>
    <dbReference type="NCBI Taxonomy" id="88201"/>
    <lineage>
        <taxon>Eukaryota</taxon>
        <taxon>Metazoa</taxon>
        <taxon>Chordata</taxon>
        <taxon>Craniata</taxon>
        <taxon>Vertebrata</taxon>
        <taxon>Euteleostomi</taxon>
        <taxon>Actinopterygii</taxon>
        <taxon>Neopterygii</taxon>
        <taxon>Teleostei</taxon>
        <taxon>Neoteleostei</taxon>
        <taxon>Acanthomorphata</taxon>
        <taxon>Gobiaria</taxon>
        <taxon>Gobiiformes</taxon>
        <taxon>Gobioidei</taxon>
        <taxon>Gobiidae</taxon>
        <taxon>Gobionellinae</taxon>
        <taxon>Mugilogobius</taxon>
    </lineage>
</organism>
<proteinExistence type="predicted"/>
<name>A0AAW0NCW8_9GOBI</name>
<evidence type="ECO:0000313" key="3">
    <source>
        <dbReference type="Proteomes" id="UP001460270"/>
    </source>
</evidence>
<keyword evidence="3" id="KW-1185">Reference proteome</keyword>
<dbReference type="Proteomes" id="UP001460270">
    <property type="component" value="Unassembled WGS sequence"/>
</dbReference>
<accession>A0AAW0NCW8</accession>
<sequence>MKSDVMRAPCVRIHCCQNRQRRQARGGESGGRKWEEPRNGRGAVNSDDRRPRMTVQGEWAGGRRLERRRSVKGRGLEGPQGSVGSVASSLTLVYGRDRRSYLWMGILDLDGGLKG</sequence>
<evidence type="ECO:0000313" key="2">
    <source>
        <dbReference type="EMBL" id="KAK7893334.1"/>
    </source>
</evidence>
<comment type="caution">
    <text evidence="2">The sequence shown here is derived from an EMBL/GenBank/DDBJ whole genome shotgun (WGS) entry which is preliminary data.</text>
</comment>
<dbReference type="EMBL" id="JBBPFD010000016">
    <property type="protein sequence ID" value="KAK7893334.1"/>
    <property type="molecule type" value="Genomic_DNA"/>
</dbReference>
<evidence type="ECO:0000256" key="1">
    <source>
        <dbReference type="SAM" id="MobiDB-lite"/>
    </source>
</evidence>
<feature type="compositionally biased region" description="Basic and acidic residues" evidence="1">
    <location>
        <begin position="30"/>
        <end position="39"/>
    </location>
</feature>
<gene>
    <name evidence="2" type="ORF">WMY93_022486</name>
</gene>